<dbReference type="EC" id="6.3.2.1" evidence="4 15"/>
<feature type="binding site" evidence="15">
    <location>
        <position position="72"/>
    </location>
    <ligand>
        <name>(R)-pantoate</name>
        <dbReference type="ChEBI" id="CHEBI:15980"/>
    </ligand>
</feature>
<comment type="pathway">
    <text evidence="2 15">Cofactor biosynthesis; (R)-pantothenate biosynthesis; (R)-pantothenate from (R)-pantoate and beta-alanine: step 1/1.</text>
</comment>
<evidence type="ECO:0000256" key="15">
    <source>
        <dbReference type="HAMAP-Rule" id="MF_00158"/>
    </source>
</evidence>
<comment type="subunit">
    <text evidence="15">Homodimer.</text>
</comment>
<dbReference type="GO" id="GO:0004592">
    <property type="term" value="F:pantoate-beta-alanine ligase activity"/>
    <property type="evidence" value="ECO:0007669"/>
    <property type="project" value="UniProtKB-UniRule"/>
</dbReference>
<feature type="binding site" evidence="15">
    <location>
        <position position="165"/>
    </location>
    <ligand>
        <name>(R)-pantoate</name>
        <dbReference type="ChEBI" id="CHEBI:15980"/>
    </ligand>
</feature>
<name>A0A7Y9JCL3_9ACTN</name>
<dbReference type="GO" id="GO:0005829">
    <property type="term" value="C:cytosol"/>
    <property type="evidence" value="ECO:0007669"/>
    <property type="project" value="TreeGrafter"/>
</dbReference>
<feature type="binding site" evidence="15">
    <location>
        <begin position="39"/>
        <end position="46"/>
    </location>
    <ligand>
        <name>ATP</name>
        <dbReference type="ChEBI" id="CHEBI:30616"/>
    </ligand>
</feature>
<feature type="compositionally biased region" description="Basic and acidic residues" evidence="16">
    <location>
        <begin position="296"/>
        <end position="307"/>
    </location>
</feature>
<keyword evidence="18" id="KW-1185">Reference proteome</keyword>
<comment type="catalytic activity">
    <reaction evidence="12 15">
        <text>(R)-pantoate + beta-alanine + ATP = (R)-pantothenate + AMP + diphosphate + H(+)</text>
        <dbReference type="Rhea" id="RHEA:10912"/>
        <dbReference type="ChEBI" id="CHEBI:15378"/>
        <dbReference type="ChEBI" id="CHEBI:15980"/>
        <dbReference type="ChEBI" id="CHEBI:29032"/>
        <dbReference type="ChEBI" id="CHEBI:30616"/>
        <dbReference type="ChEBI" id="CHEBI:33019"/>
        <dbReference type="ChEBI" id="CHEBI:57966"/>
        <dbReference type="ChEBI" id="CHEBI:456215"/>
        <dbReference type="EC" id="6.3.2.1"/>
    </reaction>
</comment>
<evidence type="ECO:0000313" key="18">
    <source>
        <dbReference type="Proteomes" id="UP000535511"/>
    </source>
</evidence>
<dbReference type="AlphaFoldDB" id="A0A7Y9JCL3"/>
<evidence type="ECO:0000256" key="11">
    <source>
        <dbReference type="ARBA" id="ARBA00032806"/>
    </source>
</evidence>
<dbReference type="Pfam" id="PF02569">
    <property type="entry name" value="Pantoate_ligase"/>
    <property type="match status" value="1"/>
</dbReference>
<keyword evidence="8 15" id="KW-0566">Pantothenate biosynthesis</keyword>
<evidence type="ECO:0000256" key="14">
    <source>
        <dbReference type="ARBA" id="ARBA00077433"/>
    </source>
</evidence>
<dbReference type="PANTHER" id="PTHR21299">
    <property type="entry name" value="CYTIDYLATE KINASE/PANTOATE-BETA-ALANINE LIGASE"/>
    <property type="match status" value="1"/>
</dbReference>
<evidence type="ECO:0000256" key="16">
    <source>
        <dbReference type="SAM" id="MobiDB-lite"/>
    </source>
</evidence>
<dbReference type="CDD" id="cd00560">
    <property type="entry name" value="PanC"/>
    <property type="match status" value="1"/>
</dbReference>
<evidence type="ECO:0000256" key="4">
    <source>
        <dbReference type="ARBA" id="ARBA00012219"/>
    </source>
</evidence>
<feature type="region of interest" description="Disordered" evidence="16">
    <location>
        <begin position="288"/>
        <end position="330"/>
    </location>
</feature>
<evidence type="ECO:0000256" key="12">
    <source>
        <dbReference type="ARBA" id="ARBA00048258"/>
    </source>
</evidence>
<protein>
    <recommendedName>
        <fullName evidence="5 15">Pantothenate synthetase</fullName>
        <shortName evidence="15">PS</shortName>
        <ecNumber evidence="4 15">6.3.2.1</ecNumber>
    </recommendedName>
    <alternativeName>
        <fullName evidence="14 15">Pantoate--beta-alanine ligase</fullName>
    </alternativeName>
    <alternativeName>
        <fullName evidence="11 15">Pantoate-activating enzyme</fullName>
    </alternativeName>
</protein>
<comment type="function">
    <text evidence="13 15">Catalyzes the condensation of pantoate with beta-alanine in an ATP-dependent reaction via a pantoyl-adenylate intermediate.</text>
</comment>
<dbReference type="InterPro" id="IPR042176">
    <property type="entry name" value="Pantoate_ligase_C"/>
</dbReference>
<evidence type="ECO:0000256" key="1">
    <source>
        <dbReference type="ARBA" id="ARBA00004496"/>
    </source>
</evidence>
<dbReference type="PANTHER" id="PTHR21299:SF1">
    <property type="entry name" value="PANTOATE--BETA-ALANINE LIGASE"/>
    <property type="match status" value="1"/>
</dbReference>
<dbReference type="FunFam" id="3.40.50.620:FF:000114">
    <property type="entry name" value="Pantothenate synthetase"/>
    <property type="match status" value="1"/>
</dbReference>
<evidence type="ECO:0000256" key="3">
    <source>
        <dbReference type="ARBA" id="ARBA00009256"/>
    </source>
</evidence>
<feature type="active site" description="Proton donor" evidence="15">
    <location>
        <position position="46"/>
    </location>
</feature>
<comment type="similarity">
    <text evidence="3 15">Belongs to the pantothenate synthetase family.</text>
</comment>
<dbReference type="UniPathway" id="UPA00028">
    <property type="reaction ID" value="UER00005"/>
</dbReference>
<keyword evidence="6 15" id="KW-0963">Cytoplasm</keyword>
<reference evidence="17 18" key="1">
    <citation type="submission" date="2020-07" db="EMBL/GenBank/DDBJ databases">
        <title>Sequencing the genomes of 1000 actinobacteria strains.</title>
        <authorList>
            <person name="Klenk H.-P."/>
        </authorList>
    </citation>
    <scope>NUCLEOTIDE SEQUENCE [LARGE SCALE GENOMIC DNA]</scope>
    <source>
        <strain evidence="17 18">DSM 21350</strain>
    </source>
</reference>
<sequence>MTGPGSGRGTRLVSTREELAGLLGEARAGGRRVGLVPTMGALHEGHASLVRVARERVGDGPVVVSVFVNPLQFGEGEDLDRYPRTLAADLAVCEREGVDVVFAPGVEEVYPGGEPQVTVEPGPLATVLEGSTRPGHFRGVLTVVAKLFGLVRPDVAVFGEKDYQQLVLIRRMVLDLNLGVEVVGAPTRREADGLALSSRNAYLDAGQRAQAVGLSAALQAARDASERGAAVALDAARAQLRRWPGVDLDYLALTDPELGELPGGDVPPGTPARILVAARVGATRLIDNMPLTLGDPHARPANRERSEPGSAEPKVSPAKPAHAVPYERSE</sequence>
<organism evidence="17 18">
    <name type="scientific">Nocardioides panaciterrulae</name>
    <dbReference type="NCBI Taxonomy" id="661492"/>
    <lineage>
        <taxon>Bacteria</taxon>
        <taxon>Bacillati</taxon>
        <taxon>Actinomycetota</taxon>
        <taxon>Actinomycetes</taxon>
        <taxon>Propionibacteriales</taxon>
        <taxon>Nocardioidaceae</taxon>
        <taxon>Nocardioides</taxon>
    </lineage>
</organism>
<evidence type="ECO:0000256" key="9">
    <source>
        <dbReference type="ARBA" id="ARBA00022741"/>
    </source>
</evidence>
<feature type="binding site" evidence="15">
    <location>
        <begin position="159"/>
        <end position="162"/>
    </location>
    <ligand>
        <name>ATP</name>
        <dbReference type="ChEBI" id="CHEBI:30616"/>
    </ligand>
</feature>
<dbReference type="EMBL" id="JACCBG010000001">
    <property type="protein sequence ID" value="NYD43538.1"/>
    <property type="molecule type" value="Genomic_DNA"/>
</dbReference>
<evidence type="ECO:0000256" key="10">
    <source>
        <dbReference type="ARBA" id="ARBA00022840"/>
    </source>
</evidence>
<dbReference type="Gene3D" id="3.30.1300.10">
    <property type="entry name" value="Pantoate-beta-alanine ligase, C-terminal domain"/>
    <property type="match status" value="1"/>
</dbReference>
<evidence type="ECO:0000256" key="6">
    <source>
        <dbReference type="ARBA" id="ARBA00022490"/>
    </source>
</evidence>
<evidence type="ECO:0000256" key="8">
    <source>
        <dbReference type="ARBA" id="ARBA00022655"/>
    </source>
</evidence>
<dbReference type="RefSeq" id="WP_179665050.1">
    <property type="nucleotide sequence ID" value="NZ_JACCBG010000001.1"/>
</dbReference>
<comment type="subcellular location">
    <subcellularLocation>
        <location evidence="1 15">Cytoplasm</location>
    </subcellularLocation>
</comment>
<evidence type="ECO:0000256" key="13">
    <source>
        <dbReference type="ARBA" id="ARBA00055042"/>
    </source>
</evidence>
<dbReference type="HAMAP" id="MF_00158">
    <property type="entry name" value="PanC"/>
    <property type="match status" value="1"/>
</dbReference>
<dbReference type="Gene3D" id="3.40.50.620">
    <property type="entry name" value="HUPs"/>
    <property type="match status" value="1"/>
</dbReference>
<feature type="binding site" evidence="15">
    <location>
        <begin position="196"/>
        <end position="199"/>
    </location>
    <ligand>
        <name>ATP</name>
        <dbReference type="ChEBI" id="CHEBI:30616"/>
    </ligand>
</feature>
<dbReference type="InterPro" id="IPR003721">
    <property type="entry name" value="Pantoate_ligase"/>
</dbReference>
<dbReference type="NCBIfam" id="TIGR00018">
    <property type="entry name" value="panC"/>
    <property type="match status" value="1"/>
</dbReference>
<gene>
    <name evidence="15" type="primary">panC</name>
    <name evidence="17" type="ORF">BJZ21_003621</name>
</gene>
<keyword evidence="9 15" id="KW-0547">Nucleotide-binding</keyword>
<keyword evidence="10 15" id="KW-0067">ATP-binding</keyword>
<comment type="miscellaneous">
    <text evidence="15">The reaction proceeds by a bi uni uni bi ping pong mechanism.</text>
</comment>
<dbReference type="GO" id="GO:0015940">
    <property type="term" value="P:pantothenate biosynthetic process"/>
    <property type="evidence" value="ECO:0007669"/>
    <property type="project" value="UniProtKB-UniRule"/>
</dbReference>
<evidence type="ECO:0000256" key="7">
    <source>
        <dbReference type="ARBA" id="ARBA00022598"/>
    </source>
</evidence>
<keyword evidence="7 15" id="KW-0436">Ligase</keyword>
<feature type="binding site" evidence="15">
    <location>
        <position position="72"/>
    </location>
    <ligand>
        <name>beta-alanine</name>
        <dbReference type="ChEBI" id="CHEBI:57966"/>
    </ligand>
</feature>
<evidence type="ECO:0000256" key="5">
    <source>
        <dbReference type="ARBA" id="ARBA00014155"/>
    </source>
</evidence>
<comment type="caution">
    <text evidence="17">The sequence shown here is derived from an EMBL/GenBank/DDBJ whole genome shotgun (WGS) entry which is preliminary data.</text>
</comment>
<accession>A0A7Y9JCL3</accession>
<proteinExistence type="inferred from homology"/>
<dbReference type="InterPro" id="IPR014729">
    <property type="entry name" value="Rossmann-like_a/b/a_fold"/>
</dbReference>
<dbReference type="Proteomes" id="UP000535511">
    <property type="component" value="Unassembled WGS sequence"/>
</dbReference>
<evidence type="ECO:0000313" key="17">
    <source>
        <dbReference type="EMBL" id="NYD43538.1"/>
    </source>
</evidence>
<dbReference type="SUPFAM" id="SSF52374">
    <property type="entry name" value="Nucleotidylyl transferase"/>
    <property type="match status" value="1"/>
</dbReference>
<evidence type="ECO:0000256" key="2">
    <source>
        <dbReference type="ARBA" id="ARBA00004990"/>
    </source>
</evidence>
<comment type="caution">
    <text evidence="15">Lacks conserved residue(s) required for the propagation of feature annotation.</text>
</comment>
<dbReference type="GO" id="GO:0005524">
    <property type="term" value="F:ATP binding"/>
    <property type="evidence" value="ECO:0007669"/>
    <property type="project" value="UniProtKB-KW"/>
</dbReference>